<dbReference type="Proteomes" id="UP000299102">
    <property type="component" value="Unassembled WGS sequence"/>
</dbReference>
<evidence type="ECO:0000313" key="3">
    <source>
        <dbReference type="Proteomes" id="UP000299102"/>
    </source>
</evidence>
<dbReference type="EMBL" id="BGZK01000157">
    <property type="protein sequence ID" value="GBP24094.1"/>
    <property type="molecule type" value="Genomic_DNA"/>
</dbReference>
<evidence type="ECO:0000256" key="1">
    <source>
        <dbReference type="SAM" id="MobiDB-lite"/>
    </source>
</evidence>
<evidence type="ECO:0000313" key="2">
    <source>
        <dbReference type="EMBL" id="GBP24094.1"/>
    </source>
</evidence>
<organism evidence="2 3">
    <name type="scientific">Eumeta variegata</name>
    <name type="common">Bagworm moth</name>
    <name type="synonym">Eumeta japonica</name>
    <dbReference type="NCBI Taxonomy" id="151549"/>
    <lineage>
        <taxon>Eukaryota</taxon>
        <taxon>Metazoa</taxon>
        <taxon>Ecdysozoa</taxon>
        <taxon>Arthropoda</taxon>
        <taxon>Hexapoda</taxon>
        <taxon>Insecta</taxon>
        <taxon>Pterygota</taxon>
        <taxon>Neoptera</taxon>
        <taxon>Endopterygota</taxon>
        <taxon>Lepidoptera</taxon>
        <taxon>Glossata</taxon>
        <taxon>Ditrysia</taxon>
        <taxon>Tineoidea</taxon>
        <taxon>Psychidae</taxon>
        <taxon>Oiketicinae</taxon>
        <taxon>Eumeta</taxon>
    </lineage>
</organism>
<protein>
    <submittedName>
        <fullName evidence="2">Uncharacterized protein</fullName>
    </submittedName>
</protein>
<comment type="caution">
    <text evidence="2">The sequence shown here is derived from an EMBL/GenBank/DDBJ whole genome shotgun (WGS) entry which is preliminary data.</text>
</comment>
<accession>A0A4C1UDT9</accession>
<proteinExistence type="predicted"/>
<name>A0A4C1UDT9_EUMVA</name>
<reference evidence="2 3" key="1">
    <citation type="journal article" date="2019" name="Commun. Biol.">
        <title>The bagworm genome reveals a unique fibroin gene that provides high tensile strength.</title>
        <authorList>
            <person name="Kono N."/>
            <person name="Nakamura H."/>
            <person name="Ohtoshi R."/>
            <person name="Tomita M."/>
            <person name="Numata K."/>
            <person name="Arakawa K."/>
        </authorList>
    </citation>
    <scope>NUCLEOTIDE SEQUENCE [LARGE SCALE GENOMIC DNA]</scope>
</reference>
<sequence length="93" mass="10617">MASKLTVMSEFDSRDHHDAWLVDIKKNRTTRTKASTVIPTHQLGVYVTNSVSVFRRNALRQKQPERQPILGRLHRAPRSEQLKAEPAISTQLA</sequence>
<feature type="region of interest" description="Disordered" evidence="1">
    <location>
        <begin position="59"/>
        <end position="93"/>
    </location>
</feature>
<keyword evidence="3" id="KW-1185">Reference proteome</keyword>
<dbReference type="AlphaFoldDB" id="A0A4C1UDT9"/>
<gene>
    <name evidence="2" type="ORF">EVAR_27318_1</name>
</gene>